<dbReference type="OrthoDB" id="9783238at2"/>
<name>W1J4Q0_9GAMM</name>
<dbReference type="EMBL" id="CBXE010000123">
    <property type="protein sequence ID" value="CDL84836.1"/>
    <property type="molecule type" value="Genomic_DNA"/>
</dbReference>
<evidence type="ECO:0000313" key="3">
    <source>
        <dbReference type="Proteomes" id="UP000019197"/>
    </source>
</evidence>
<sequence length="30" mass="3364">MEYTYQAYDPDVKEQIVDIAMNNGGIRGTA</sequence>
<protein>
    <submittedName>
        <fullName evidence="2">Insertion element protein</fullName>
    </submittedName>
</protein>
<dbReference type="Proteomes" id="UP000019197">
    <property type="component" value="Unassembled WGS sequence"/>
</dbReference>
<gene>
    <name evidence="2" type="ORF">XCR1_2090001</name>
</gene>
<comment type="caution">
    <text evidence="2">The sequence shown here is derived from an EMBL/GenBank/DDBJ whole genome shotgun (WGS) entry which is preliminary data.</text>
</comment>
<evidence type="ECO:0000313" key="2">
    <source>
        <dbReference type="EMBL" id="CDL84836.1"/>
    </source>
</evidence>
<dbReference type="Pfam" id="PF12759">
    <property type="entry name" value="HTH_Tnp_IS1"/>
    <property type="match status" value="1"/>
</dbReference>
<organism evidence="2 3">
    <name type="scientific">Xenorhabdus cabanillasii JM26</name>
    <dbReference type="NCBI Taxonomy" id="1427517"/>
    <lineage>
        <taxon>Bacteria</taxon>
        <taxon>Pseudomonadati</taxon>
        <taxon>Pseudomonadota</taxon>
        <taxon>Gammaproteobacteria</taxon>
        <taxon>Enterobacterales</taxon>
        <taxon>Morganellaceae</taxon>
        <taxon>Xenorhabdus</taxon>
    </lineage>
</organism>
<accession>W1J4Q0</accession>
<dbReference type="AlphaFoldDB" id="W1J4Q0"/>
<dbReference type="RefSeq" id="WP_072022015.1">
    <property type="nucleotide sequence ID" value="NZ_CAWLVK010000123.1"/>
</dbReference>
<proteinExistence type="predicted"/>
<feature type="domain" description="Insertion element IS1 protein InsA helix-turn-helix" evidence="1">
    <location>
        <begin position="3"/>
        <end position="30"/>
    </location>
</feature>
<dbReference type="InterPro" id="IPR024431">
    <property type="entry name" value="InsA_HTH_dom"/>
</dbReference>
<reference evidence="2 3" key="1">
    <citation type="submission" date="2013-11" db="EMBL/GenBank/DDBJ databases">
        <title>Draft genome sequence and annotation of the entomopathogenic bacterium, Xenorhabdus cabanillasi strain JM26.</title>
        <authorList>
            <person name="Gualtieri M."/>
            <person name="Ogier J.C."/>
            <person name="Pages S."/>
            <person name="Givaudan A."/>
            <person name="Gaudriault S."/>
        </authorList>
    </citation>
    <scope>NUCLEOTIDE SEQUENCE [LARGE SCALE GENOMIC DNA]</scope>
    <source>
        <strain evidence="2 3">JM26</strain>
    </source>
</reference>
<evidence type="ECO:0000259" key="1">
    <source>
        <dbReference type="Pfam" id="PF12759"/>
    </source>
</evidence>